<protein>
    <submittedName>
        <fullName evidence="6">RimK family alpha-L-glutamate ligase</fullName>
    </submittedName>
</protein>
<sequence>MEILMCVTRLREEEKMIISELNRKNIEVKVILDSMSLPLDDIFNQKYDLAIIRCLSQIEAKKRAHILEKAGLRTMNTSASINVCTDKILQALLFQQHDIPQPNYKVAFQPGDLTDSHIQFGDTFLIKPATSSWGRGICLIENQRCLDAWIAARESLDVKNKEFPVIAQEFINKGNFDIRVVIIGSFPVVAFKRVSNESWKTNTHLGASVVPIAIDKEIHELVNKVIDAMDSGVYGLDLLYDFTQEKYLVCEINQNPEFAQSFKEHKVNIPFLLAGYVEDVIGQDRKEKVYG</sequence>
<dbReference type="InterPro" id="IPR004666">
    <property type="entry name" value="Rp_bS6_RimK/Lys_biosynth_LsyX"/>
</dbReference>
<keyword evidence="2 4" id="KW-0547">Nucleotide-binding</keyword>
<dbReference type="PANTHER" id="PTHR21621:SF2">
    <property type="entry name" value="COENZYME GAMMA-F420-2:ALPHA-L-GLUTAMATE LIGASE"/>
    <property type="match status" value="1"/>
</dbReference>
<proteinExistence type="predicted"/>
<dbReference type="NCBIfam" id="TIGR00768">
    <property type="entry name" value="rimK_fam"/>
    <property type="match status" value="1"/>
</dbReference>
<dbReference type="Gene3D" id="3.30.1490.20">
    <property type="entry name" value="ATP-grasp fold, A domain"/>
    <property type="match status" value="1"/>
</dbReference>
<dbReference type="EMBL" id="CP095072">
    <property type="protein sequence ID" value="UOQ49813.1"/>
    <property type="molecule type" value="Genomic_DNA"/>
</dbReference>
<dbReference type="PANTHER" id="PTHR21621">
    <property type="entry name" value="RIBOSOMAL PROTEIN S6 MODIFICATION PROTEIN"/>
    <property type="match status" value="1"/>
</dbReference>
<feature type="domain" description="ATP-grasp" evidence="5">
    <location>
        <begin position="91"/>
        <end position="278"/>
    </location>
</feature>
<dbReference type="Pfam" id="PF08443">
    <property type="entry name" value="RimK"/>
    <property type="match status" value="1"/>
</dbReference>
<evidence type="ECO:0000256" key="4">
    <source>
        <dbReference type="PROSITE-ProRule" id="PRU00409"/>
    </source>
</evidence>
<dbReference type="SUPFAM" id="SSF52440">
    <property type="entry name" value="PreATP-grasp domain"/>
    <property type="match status" value="1"/>
</dbReference>
<evidence type="ECO:0000313" key="7">
    <source>
        <dbReference type="Proteomes" id="UP000831782"/>
    </source>
</evidence>
<evidence type="ECO:0000256" key="2">
    <source>
        <dbReference type="ARBA" id="ARBA00022741"/>
    </source>
</evidence>
<dbReference type="GO" id="GO:0016874">
    <property type="term" value="F:ligase activity"/>
    <property type="evidence" value="ECO:0007669"/>
    <property type="project" value="UniProtKB-KW"/>
</dbReference>
<dbReference type="PROSITE" id="PS50975">
    <property type="entry name" value="ATP_GRASP"/>
    <property type="match status" value="1"/>
</dbReference>
<evidence type="ECO:0000259" key="5">
    <source>
        <dbReference type="PROSITE" id="PS50975"/>
    </source>
</evidence>
<dbReference type="InterPro" id="IPR016185">
    <property type="entry name" value="PreATP-grasp_dom_sf"/>
</dbReference>
<dbReference type="InterPro" id="IPR011761">
    <property type="entry name" value="ATP-grasp"/>
</dbReference>
<name>A0ABY4EZV9_9BACI</name>
<dbReference type="InterPro" id="IPR054562">
    <property type="entry name" value="LysX/ArgX_preATP_grasp"/>
</dbReference>
<reference evidence="6 7" key="1">
    <citation type="submission" date="2022-04" db="EMBL/GenBank/DDBJ databases">
        <title>Gracilibacillus sp. isolated from saltern.</title>
        <authorList>
            <person name="Won M."/>
            <person name="Lee C.-M."/>
            <person name="Woen H.-Y."/>
            <person name="Kwon S.-W."/>
        </authorList>
    </citation>
    <scope>NUCLEOTIDE SEQUENCE [LARGE SCALE GENOMIC DNA]</scope>
    <source>
        <strain evidence="6 7">SSWR10-1</strain>
    </source>
</reference>
<evidence type="ECO:0000256" key="3">
    <source>
        <dbReference type="ARBA" id="ARBA00022840"/>
    </source>
</evidence>
<keyword evidence="7" id="KW-1185">Reference proteome</keyword>
<dbReference type="RefSeq" id="WP_244722648.1">
    <property type="nucleotide sequence ID" value="NZ_CP095072.1"/>
</dbReference>
<dbReference type="Gene3D" id="3.40.50.20">
    <property type="match status" value="1"/>
</dbReference>
<dbReference type="InterPro" id="IPR013815">
    <property type="entry name" value="ATP_grasp_subdomain_1"/>
</dbReference>
<dbReference type="Gene3D" id="3.30.470.20">
    <property type="entry name" value="ATP-grasp fold, B domain"/>
    <property type="match status" value="1"/>
</dbReference>
<evidence type="ECO:0000313" key="6">
    <source>
        <dbReference type="EMBL" id="UOQ49813.1"/>
    </source>
</evidence>
<dbReference type="SUPFAM" id="SSF56059">
    <property type="entry name" value="Glutathione synthetase ATP-binding domain-like"/>
    <property type="match status" value="1"/>
</dbReference>
<evidence type="ECO:0000256" key="1">
    <source>
        <dbReference type="ARBA" id="ARBA00022723"/>
    </source>
</evidence>
<keyword evidence="1" id="KW-0479">Metal-binding</keyword>
<keyword evidence="6" id="KW-0436">Ligase</keyword>
<dbReference type="Proteomes" id="UP000831782">
    <property type="component" value="Chromosome"/>
</dbReference>
<accession>A0ABY4EZV9</accession>
<gene>
    <name evidence="6" type="ORF">MUN88_06995</name>
</gene>
<organism evidence="6 7">
    <name type="scientific">Gracilibacillus caseinilyticus</name>
    <dbReference type="NCBI Taxonomy" id="2932256"/>
    <lineage>
        <taxon>Bacteria</taxon>
        <taxon>Bacillati</taxon>
        <taxon>Bacillota</taxon>
        <taxon>Bacilli</taxon>
        <taxon>Bacillales</taxon>
        <taxon>Bacillaceae</taxon>
        <taxon>Gracilibacillus</taxon>
    </lineage>
</organism>
<keyword evidence="3 4" id="KW-0067">ATP-binding</keyword>
<dbReference type="Pfam" id="PF22626">
    <property type="entry name" value="LysX_preATP_grasp"/>
    <property type="match status" value="1"/>
</dbReference>
<dbReference type="InterPro" id="IPR013651">
    <property type="entry name" value="ATP-grasp_RimK-type"/>
</dbReference>